<name>W9G3Z0_9MICO</name>
<dbReference type="PATRIC" id="fig|1386089.3.peg.2872"/>
<evidence type="ECO:0000313" key="2">
    <source>
        <dbReference type="EMBL" id="EWT00871.1"/>
    </source>
</evidence>
<sequence>MLVLGGTSWLGGIVAETALREGHDVTCLARGTSGEVPAGARLVVADRDDPDAYAALPGRAAYDLVVDVARQPGHVRGAVRALAERATGWVLVSSCSVYARHDEPGADERAALLPALAADVAAPEEYGEGKVACEEAVTSARGGAALVARSGLIVGRGDPSERFGYWPGRFALAAKDGGPVLVPARVDAPVQWVDVVDLAAWIVRAGLAGTTGTVNATGRPTTLGAVLDAAAEAAGFDGERVYLDDEALAEAGVEEFMGARSLPLWIGDPAWRAFLDRSAEAALAAGLAPRALGSTMADALAWERQLGLSRARTRAGLDRDDELAIIARRA</sequence>
<dbReference type="AlphaFoldDB" id="W9G3Z0"/>
<evidence type="ECO:0000259" key="1">
    <source>
        <dbReference type="Pfam" id="PF01370"/>
    </source>
</evidence>
<accession>W9G3Z0</accession>
<dbReference type="EMBL" id="AWSA01000032">
    <property type="protein sequence ID" value="EWT00871.1"/>
    <property type="molecule type" value="Genomic_DNA"/>
</dbReference>
<protein>
    <submittedName>
        <fullName evidence="2">Oxidoreductase</fullName>
    </submittedName>
</protein>
<dbReference type="GO" id="GO:0005737">
    <property type="term" value="C:cytoplasm"/>
    <property type="evidence" value="ECO:0007669"/>
    <property type="project" value="TreeGrafter"/>
</dbReference>
<dbReference type="Gene3D" id="3.40.50.720">
    <property type="entry name" value="NAD(P)-binding Rossmann-like Domain"/>
    <property type="match status" value="1"/>
</dbReference>
<dbReference type="PANTHER" id="PTHR48079:SF6">
    <property type="entry name" value="NAD(P)-BINDING DOMAIN-CONTAINING PROTEIN-RELATED"/>
    <property type="match status" value="1"/>
</dbReference>
<dbReference type="STRING" id="1386089.N865_13140"/>
<gene>
    <name evidence="2" type="ORF">N865_13140</name>
</gene>
<dbReference type="SUPFAM" id="SSF51735">
    <property type="entry name" value="NAD(P)-binding Rossmann-fold domains"/>
    <property type="match status" value="1"/>
</dbReference>
<organism evidence="2 3">
    <name type="scientific">Intrasporangium oryzae NRRL B-24470</name>
    <dbReference type="NCBI Taxonomy" id="1386089"/>
    <lineage>
        <taxon>Bacteria</taxon>
        <taxon>Bacillati</taxon>
        <taxon>Actinomycetota</taxon>
        <taxon>Actinomycetes</taxon>
        <taxon>Micrococcales</taxon>
        <taxon>Intrasporangiaceae</taxon>
        <taxon>Intrasporangium</taxon>
    </lineage>
</organism>
<proteinExistence type="predicted"/>
<evidence type="ECO:0000313" key="3">
    <source>
        <dbReference type="Proteomes" id="UP000019489"/>
    </source>
</evidence>
<comment type="caution">
    <text evidence="2">The sequence shown here is derived from an EMBL/GenBank/DDBJ whole genome shotgun (WGS) entry which is preliminary data.</text>
</comment>
<dbReference type="eggNOG" id="COG0451">
    <property type="taxonomic scope" value="Bacteria"/>
</dbReference>
<dbReference type="InterPro" id="IPR036291">
    <property type="entry name" value="NAD(P)-bd_dom_sf"/>
</dbReference>
<keyword evidence="3" id="KW-1185">Reference proteome</keyword>
<feature type="domain" description="NAD-dependent epimerase/dehydratase" evidence="1">
    <location>
        <begin position="1"/>
        <end position="207"/>
    </location>
</feature>
<dbReference type="Proteomes" id="UP000019489">
    <property type="component" value="Unassembled WGS sequence"/>
</dbReference>
<dbReference type="InterPro" id="IPR051783">
    <property type="entry name" value="NAD(P)-dependent_oxidoreduct"/>
</dbReference>
<dbReference type="Pfam" id="PF01370">
    <property type="entry name" value="Epimerase"/>
    <property type="match status" value="1"/>
</dbReference>
<dbReference type="GO" id="GO:0004029">
    <property type="term" value="F:aldehyde dehydrogenase (NAD+) activity"/>
    <property type="evidence" value="ECO:0007669"/>
    <property type="project" value="TreeGrafter"/>
</dbReference>
<dbReference type="InterPro" id="IPR001509">
    <property type="entry name" value="Epimerase_deHydtase"/>
</dbReference>
<dbReference type="PANTHER" id="PTHR48079">
    <property type="entry name" value="PROTEIN YEEZ"/>
    <property type="match status" value="1"/>
</dbReference>
<reference evidence="2 3" key="1">
    <citation type="submission" date="2013-08" db="EMBL/GenBank/DDBJ databases">
        <title>Intrasporangium oryzae NRRL B-24470.</title>
        <authorList>
            <person name="Liu H."/>
            <person name="Wang G."/>
        </authorList>
    </citation>
    <scope>NUCLEOTIDE SEQUENCE [LARGE SCALE GENOMIC DNA]</scope>
    <source>
        <strain evidence="2 3">NRRL B-24470</strain>
    </source>
</reference>